<comment type="caution">
    <text evidence="2">The sequence shown here is derived from an EMBL/GenBank/DDBJ whole genome shotgun (WGS) entry which is preliminary data.</text>
</comment>
<feature type="compositionally biased region" description="Polar residues" evidence="1">
    <location>
        <begin position="14"/>
        <end position="28"/>
    </location>
</feature>
<evidence type="ECO:0000256" key="1">
    <source>
        <dbReference type="SAM" id="MobiDB-lite"/>
    </source>
</evidence>
<dbReference type="EMBL" id="JAIQCJ010002233">
    <property type="protein sequence ID" value="KAJ8779005.1"/>
    <property type="molecule type" value="Genomic_DNA"/>
</dbReference>
<evidence type="ECO:0000313" key="2">
    <source>
        <dbReference type="EMBL" id="KAJ8779005.1"/>
    </source>
</evidence>
<dbReference type="Proteomes" id="UP001159641">
    <property type="component" value="Unassembled WGS sequence"/>
</dbReference>
<dbReference type="AlphaFoldDB" id="A0AB34GJW0"/>
<organism evidence="2 3">
    <name type="scientific">Eschrichtius robustus</name>
    <name type="common">California gray whale</name>
    <name type="synonym">Eschrichtius gibbosus</name>
    <dbReference type="NCBI Taxonomy" id="9764"/>
    <lineage>
        <taxon>Eukaryota</taxon>
        <taxon>Metazoa</taxon>
        <taxon>Chordata</taxon>
        <taxon>Craniata</taxon>
        <taxon>Vertebrata</taxon>
        <taxon>Euteleostomi</taxon>
        <taxon>Mammalia</taxon>
        <taxon>Eutheria</taxon>
        <taxon>Laurasiatheria</taxon>
        <taxon>Artiodactyla</taxon>
        <taxon>Whippomorpha</taxon>
        <taxon>Cetacea</taxon>
        <taxon>Mysticeti</taxon>
        <taxon>Eschrichtiidae</taxon>
        <taxon>Eschrichtius</taxon>
    </lineage>
</organism>
<gene>
    <name evidence="2" type="ORF">J1605_013239</name>
</gene>
<protein>
    <submittedName>
        <fullName evidence="2">Uncharacterized protein</fullName>
    </submittedName>
</protein>
<reference evidence="2 3" key="1">
    <citation type="submission" date="2022-11" db="EMBL/GenBank/DDBJ databases">
        <title>Whole genome sequence of Eschrichtius robustus ER-17-0199.</title>
        <authorList>
            <person name="Bruniche-Olsen A."/>
            <person name="Black A.N."/>
            <person name="Fields C.J."/>
            <person name="Walden K."/>
            <person name="Dewoody J.A."/>
        </authorList>
    </citation>
    <scope>NUCLEOTIDE SEQUENCE [LARGE SCALE GENOMIC DNA]</scope>
    <source>
        <strain evidence="2">ER-17-0199</strain>
        <tissue evidence="2">Blubber</tissue>
    </source>
</reference>
<feature type="compositionally biased region" description="Gly residues" evidence="1">
    <location>
        <begin position="46"/>
        <end position="56"/>
    </location>
</feature>
<accession>A0AB34GJW0</accession>
<feature type="region of interest" description="Disordered" evidence="1">
    <location>
        <begin position="1"/>
        <end position="125"/>
    </location>
</feature>
<keyword evidence="3" id="KW-1185">Reference proteome</keyword>
<sequence>MTLSWCKPKIAGSASISRQPLQQHTHTPSLHPRSSREPGSRCQTVPGGGQGRGAPRGQGLPAEEGSPALGPEIARGTGLRGPIRLPEGAESPAARRASGLRGPLGAPPAAPGVSSPGEGLSVLSA</sequence>
<proteinExistence type="predicted"/>
<name>A0AB34GJW0_ESCRO</name>
<evidence type="ECO:0000313" key="3">
    <source>
        <dbReference type="Proteomes" id="UP001159641"/>
    </source>
</evidence>